<dbReference type="Proteomes" id="UP000035553">
    <property type="component" value="Unassembled WGS sequence"/>
</dbReference>
<name>A0A0U1QPL3_9BACL</name>
<evidence type="ECO:0008006" key="3">
    <source>
        <dbReference type="Google" id="ProtNLM"/>
    </source>
</evidence>
<gene>
    <name evidence="1" type="ORF">SINU_06450</name>
</gene>
<dbReference type="STRING" id="1069536.SINU_06450"/>
<dbReference type="EMBL" id="AFVQ02000080">
    <property type="protein sequence ID" value="KLI02741.1"/>
    <property type="molecule type" value="Genomic_DNA"/>
</dbReference>
<evidence type="ECO:0000313" key="1">
    <source>
        <dbReference type="EMBL" id="KLI02741.1"/>
    </source>
</evidence>
<keyword evidence="2" id="KW-1185">Reference proteome</keyword>
<dbReference type="AlphaFoldDB" id="A0A0U1QPL3"/>
<sequence>MIIHTLGPAETDSCEAASDYLRHQCDKGTLVLHDSFESVINHLDAFVGDFLLIPAAFKSSRRNIDWADVHYGCLEQLKLVDCFHGQLDPLVLVRRKDAAHAIAYTHPATAALLKKYLQNSDRSVEIRYTDSKYLAYQNYRLNHAQLVVTNKKIISLGEQETIEKTYAVDMVWCVYKILKRSR</sequence>
<comment type="caution">
    <text evidence="1">The sequence shown here is derived from an EMBL/GenBank/DDBJ whole genome shotgun (WGS) entry which is preliminary data.</text>
</comment>
<reference evidence="1 2" key="1">
    <citation type="journal article" date="2011" name="J. Bacteriol.">
        <title>Draft genome sequence of Sporolactobacillus inulinus strain CASD, an efficient D-lactic acid-producing bacterium with high-concentration lactate tolerance capability.</title>
        <authorList>
            <person name="Yu B."/>
            <person name="Su F."/>
            <person name="Wang L."/>
            <person name="Xu K."/>
            <person name="Zhao B."/>
            <person name="Xu P."/>
        </authorList>
    </citation>
    <scope>NUCLEOTIDE SEQUENCE [LARGE SCALE GENOMIC DNA]</scope>
    <source>
        <strain evidence="1 2">CASD</strain>
    </source>
</reference>
<dbReference type="RefSeq" id="WP_010025183.1">
    <property type="nucleotide sequence ID" value="NZ_AFVQ02000080.1"/>
</dbReference>
<organism evidence="1 2">
    <name type="scientific">Sporolactobacillus inulinus CASD</name>
    <dbReference type="NCBI Taxonomy" id="1069536"/>
    <lineage>
        <taxon>Bacteria</taxon>
        <taxon>Bacillati</taxon>
        <taxon>Bacillota</taxon>
        <taxon>Bacilli</taxon>
        <taxon>Bacillales</taxon>
        <taxon>Sporolactobacillaceae</taxon>
        <taxon>Sporolactobacillus</taxon>
    </lineage>
</organism>
<evidence type="ECO:0000313" key="2">
    <source>
        <dbReference type="Proteomes" id="UP000035553"/>
    </source>
</evidence>
<proteinExistence type="predicted"/>
<accession>A0A0U1QPL3</accession>
<protein>
    <recommendedName>
        <fullName evidence="3">Amino acid biosynthesis protein</fullName>
    </recommendedName>
</protein>